<organism evidence="5 6">
    <name type="scientific">Microbacterium nanhaiense</name>
    <dbReference type="NCBI Taxonomy" id="1301026"/>
    <lineage>
        <taxon>Bacteria</taxon>
        <taxon>Bacillati</taxon>
        <taxon>Actinomycetota</taxon>
        <taxon>Actinomycetes</taxon>
        <taxon>Micrococcales</taxon>
        <taxon>Microbacteriaceae</taxon>
        <taxon>Microbacterium</taxon>
    </lineage>
</organism>
<keyword evidence="6" id="KW-1185">Reference proteome</keyword>
<evidence type="ECO:0000256" key="1">
    <source>
        <dbReference type="PROSITE-ProRule" id="PRU00473"/>
    </source>
</evidence>
<dbReference type="Proteomes" id="UP000638043">
    <property type="component" value="Unassembled WGS sequence"/>
</dbReference>
<evidence type="ECO:0000256" key="2">
    <source>
        <dbReference type="SAM" id="MobiDB-lite"/>
    </source>
</evidence>
<evidence type="ECO:0000256" key="3">
    <source>
        <dbReference type="SAM" id="SignalP"/>
    </source>
</evidence>
<dbReference type="PROSITE" id="PS51257">
    <property type="entry name" value="PROKAR_LIPOPROTEIN"/>
    <property type="match status" value="1"/>
</dbReference>
<dbReference type="EMBL" id="BMMQ01000007">
    <property type="protein sequence ID" value="GGO65449.1"/>
    <property type="molecule type" value="Genomic_DNA"/>
</dbReference>
<dbReference type="PROSITE" id="PS51123">
    <property type="entry name" value="OMPA_2"/>
    <property type="match status" value="1"/>
</dbReference>
<dbReference type="Gene3D" id="3.30.1330.60">
    <property type="entry name" value="OmpA-like domain"/>
    <property type="match status" value="1"/>
</dbReference>
<feature type="signal peptide" evidence="3">
    <location>
        <begin position="1"/>
        <end position="20"/>
    </location>
</feature>
<feature type="region of interest" description="Disordered" evidence="2">
    <location>
        <begin position="33"/>
        <end position="77"/>
    </location>
</feature>
<dbReference type="InterPro" id="IPR006665">
    <property type="entry name" value="OmpA-like"/>
</dbReference>
<feature type="chain" id="PRO_5046536660" description="OmpA-like domain-containing protein" evidence="3">
    <location>
        <begin position="21"/>
        <end position="417"/>
    </location>
</feature>
<name>A0ABQ2N3A9_9MICO</name>
<comment type="caution">
    <text evidence="5">The sequence shown here is derived from an EMBL/GenBank/DDBJ whole genome shotgun (WGS) entry which is preliminary data.</text>
</comment>
<feature type="domain" description="OmpA-like" evidence="4">
    <location>
        <begin position="300"/>
        <end position="412"/>
    </location>
</feature>
<evidence type="ECO:0000313" key="5">
    <source>
        <dbReference type="EMBL" id="GGO65449.1"/>
    </source>
</evidence>
<feature type="compositionally biased region" description="Low complexity" evidence="2">
    <location>
        <begin position="40"/>
        <end position="66"/>
    </location>
</feature>
<feature type="region of interest" description="Disordered" evidence="2">
    <location>
        <begin position="369"/>
        <end position="393"/>
    </location>
</feature>
<protein>
    <recommendedName>
        <fullName evidence="4">OmpA-like domain-containing protein</fullName>
    </recommendedName>
</protein>
<accession>A0ABQ2N3A9</accession>
<dbReference type="InterPro" id="IPR036737">
    <property type="entry name" value="OmpA-like_sf"/>
</dbReference>
<dbReference type="RefSeq" id="WP_188701978.1">
    <property type="nucleotide sequence ID" value="NZ_BMMQ01000007.1"/>
</dbReference>
<gene>
    <name evidence="5" type="ORF">GCM10010910_22630</name>
</gene>
<reference evidence="6" key="1">
    <citation type="journal article" date="2019" name="Int. J. Syst. Evol. Microbiol.">
        <title>The Global Catalogue of Microorganisms (GCM) 10K type strain sequencing project: providing services to taxonomists for standard genome sequencing and annotation.</title>
        <authorList>
            <consortium name="The Broad Institute Genomics Platform"/>
            <consortium name="The Broad Institute Genome Sequencing Center for Infectious Disease"/>
            <person name="Wu L."/>
            <person name="Ma J."/>
        </authorList>
    </citation>
    <scope>NUCLEOTIDE SEQUENCE [LARGE SCALE GENOMIC DNA]</scope>
    <source>
        <strain evidence="6">CGMCC 4.7181</strain>
    </source>
</reference>
<keyword evidence="3" id="KW-0732">Signal</keyword>
<evidence type="ECO:0000313" key="6">
    <source>
        <dbReference type="Proteomes" id="UP000638043"/>
    </source>
</evidence>
<sequence>MRNSARTGIAVLSASLVAFAAVGCSDEPLVDPAPADTVTSVPAPADPSSASASPGAEEPGDAASADPAPPEASIPTVPGYPVGEFPAVPMFVLPDLALFDDELGADETRELRDELADVAGVTVAPAHCGEDGRPVAGLQTALLYGDENGTVTAPDGSEESLPTGAGTLTVNGETAKGEADGFGSFSEGAIAIRNYGDGTGSYSDDDVSIQLYGNGSGTYVSDGATIQNDGTGAGNFFGGGVRIQNNGDGSGSYSDENITIQNIGDGTGYVNAEPVEMDPLPPVPPLGAFPTLAALQPTETCGTLITVGADALFDPDGAEVRGDSDELLESLAAVLGEEVPVAVVSAHGDAALGADRADAVVAALAEAGASSKLASEDAGNDRPVAAAELDGAANPAGSELNRRIEVFVPPFEAPPQK</sequence>
<keyword evidence="1" id="KW-0472">Membrane</keyword>
<evidence type="ECO:0000259" key="4">
    <source>
        <dbReference type="PROSITE" id="PS51123"/>
    </source>
</evidence>
<dbReference type="SUPFAM" id="SSF103088">
    <property type="entry name" value="OmpA-like"/>
    <property type="match status" value="1"/>
</dbReference>
<proteinExistence type="predicted"/>